<dbReference type="InterPro" id="IPR028205">
    <property type="entry name" value="LCE"/>
</dbReference>
<dbReference type="Proteomes" id="UP001652583">
    <property type="component" value="Chromosome C1"/>
</dbReference>
<feature type="region of interest" description="Disordered" evidence="3">
    <location>
        <begin position="78"/>
        <end position="111"/>
    </location>
</feature>
<evidence type="ECO:0000256" key="1">
    <source>
        <dbReference type="ARBA" id="ARBA00006189"/>
    </source>
</evidence>
<dbReference type="GeneID" id="106970852"/>
<feature type="compositionally biased region" description="Gly residues" evidence="3">
    <location>
        <begin position="92"/>
        <end position="111"/>
    </location>
</feature>
<comment type="similarity">
    <text evidence="1">Belongs to the LCE family.</text>
</comment>
<dbReference type="GO" id="GO:0031424">
    <property type="term" value="P:keratinization"/>
    <property type="evidence" value="ECO:0007669"/>
    <property type="project" value="UniProtKB-KW"/>
</dbReference>
<keyword evidence="2" id="KW-0417">Keratinization</keyword>
<protein>
    <submittedName>
        <fullName evidence="5">Late cornified envelope protein 3D-like</fullName>
    </submittedName>
</protein>
<evidence type="ECO:0000256" key="3">
    <source>
        <dbReference type="SAM" id="MobiDB-lite"/>
    </source>
</evidence>
<dbReference type="AlphaFoldDB" id="A0A6J1Y8F6"/>
<evidence type="ECO:0000313" key="5">
    <source>
        <dbReference type="RefSeq" id="XP_026901008.2"/>
    </source>
</evidence>
<evidence type="ECO:0000256" key="2">
    <source>
        <dbReference type="ARBA" id="ARBA00023249"/>
    </source>
</evidence>
<sequence>MFLLFVPDQPPAAMSCQQSQQQCQPPSKCPPSPKCPPKSPAQCLPPAPTSCPPGSGGSCDPSSRGWGGCCLSHRGCHGSHGCRRHSSSSCDGGSGLQSGGSGCGHGSVGGC</sequence>
<reference evidence="4" key="1">
    <citation type="submission" date="2025-05" db="UniProtKB">
        <authorList>
            <consortium name="RefSeq"/>
        </authorList>
    </citation>
    <scope>NUCLEOTIDE SEQUENCE [LARGE SCALE GENOMIC DNA]</scope>
</reference>
<dbReference type="Pfam" id="PF14672">
    <property type="entry name" value="LCE"/>
    <property type="match status" value="1"/>
</dbReference>
<gene>
    <name evidence="5" type="primary">LOC106970852</name>
</gene>
<reference evidence="5" key="2">
    <citation type="submission" date="2025-08" db="UniProtKB">
        <authorList>
            <consortium name="RefSeq"/>
        </authorList>
    </citation>
    <scope>IDENTIFICATION</scope>
    <source>
        <tissue evidence="5">Blood</tissue>
    </source>
</reference>
<evidence type="ECO:0000313" key="4">
    <source>
        <dbReference type="Proteomes" id="UP001652583"/>
    </source>
</evidence>
<feature type="region of interest" description="Disordered" evidence="3">
    <location>
        <begin position="17"/>
        <end position="63"/>
    </location>
</feature>
<accession>A0A6J1Y8F6</accession>
<organism evidence="4 5">
    <name type="scientific">Acinonyx jubatus</name>
    <name type="common">Cheetah</name>
    <dbReference type="NCBI Taxonomy" id="32536"/>
    <lineage>
        <taxon>Eukaryota</taxon>
        <taxon>Metazoa</taxon>
        <taxon>Chordata</taxon>
        <taxon>Craniata</taxon>
        <taxon>Vertebrata</taxon>
        <taxon>Euteleostomi</taxon>
        <taxon>Mammalia</taxon>
        <taxon>Eutheria</taxon>
        <taxon>Laurasiatheria</taxon>
        <taxon>Carnivora</taxon>
        <taxon>Feliformia</taxon>
        <taxon>Felidae</taxon>
        <taxon>Felinae</taxon>
        <taxon>Acinonyx</taxon>
    </lineage>
</organism>
<feature type="compositionally biased region" description="Pro residues" evidence="3">
    <location>
        <begin position="27"/>
        <end position="51"/>
    </location>
</feature>
<dbReference type="KEGG" id="aju:106970852"/>
<dbReference type="RefSeq" id="XP_026901008.2">
    <property type="nucleotide sequence ID" value="XM_027045207.2"/>
</dbReference>
<name>A0A6J1Y8F6_ACIJB</name>
<feature type="compositionally biased region" description="Low complexity" evidence="3">
    <location>
        <begin position="17"/>
        <end position="26"/>
    </location>
</feature>
<keyword evidence="4" id="KW-1185">Reference proteome</keyword>
<proteinExistence type="inferred from homology"/>